<protein>
    <recommendedName>
        <fullName evidence="4">AAA+ ATPase domain-containing protein</fullName>
    </recommendedName>
</protein>
<evidence type="ECO:0000259" key="4">
    <source>
        <dbReference type="SMART" id="SM00382"/>
    </source>
</evidence>
<comment type="caution">
    <text evidence="5">The sequence shown here is derived from an EMBL/GenBank/DDBJ whole genome shotgun (WGS) entry which is preliminary data.</text>
</comment>
<dbReference type="CDD" id="cd19481">
    <property type="entry name" value="RecA-like_protease"/>
    <property type="match status" value="1"/>
</dbReference>
<dbReference type="RefSeq" id="WP_344737544.1">
    <property type="nucleotide sequence ID" value="NZ_BAAAYU010000005.1"/>
</dbReference>
<keyword evidence="6" id="KW-1185">Reference proteome</keyword>
<dbReference type="Pfam" id="PF00004">
    <property type="entry name" value="AAA"/>
    <property type="match status" value="1"/>
</dbReference>
<dbReference type="InterPro" id="IPR003593">
    <property type="entry name" value="AAA+_ATPase"/>
</dbReference>
<sequence length="170" mass="18839">MDDDTVRMLRATAERMRTAEEAHEDITGRGFRALFSGPSGTGKTLAAQALATELDQPLYRVDLSRLASRYIGETEKNLDALFDRAEQGGWILFFDEADALFGKRTDVRDAHDRYANLEVSYLRQRLEAHPGAVIIAAEREPDGVGIDAVVAIPASRVRRRGPRRPDPSTG</sequence>
<dbReference type="Gene3D" id="3.40.50.300">
    <property type="entry name" value="P-loop containing nucleotide triphosphate hydrolases"/>
    <property type="match status" value="1"/>
</dbReference>
<name>A0ABP7AKG2_9MICO</name>
<reference evidence="6" key="1">
    <citation type="journal article" date="2019" name="Int. J. Syst. Evol. Microbiol.">
        <title>The Global Catalogue of Microorganisms (GCM) 10K type strain sequencing project: providing services to taxonomists for standard genome sequencing and annotation.</title>
        <authorList>
            <consortium name="The Broad Institute Genomics Platform"/>
            <consortium name="The Broad Institute Genome Sequencing Center for Infectious Disease"/>
            <person name="Wu L."/>
            <person name="Ma J."/>
        </authorList>
    </citation>
    <scope>NUCLEOTIDE SEQUENCE [LARGE SCALE GENOMIC DNA]</scope>
    <source>
        <strain evidence="6">JCM 16544</strain>
    </source>
</reference>
<evidence type="ECO:0000313" key="5">
    <source>
        <dbReference type="EMBL" id="GAA3634198.1"/>
    </source>
</evidence>
<dbReference type="InterPro" id="IPR003959">
    <property type="entry name" value="ATPase_AAA_core"/>
</dbReference>
<evidence type="ECO:0000256" key="3">
    <source>
        <dbReference type="ARBA" id="ARBA00022840"/>
    </source>
</evidence>
<keyword evidence="2" id="KW-0547">Nucleotide-binding</keyword>
<keyword evidence="3" id="KW-0067">ATP-binding</keyword>
<dbReference type="PANTHER" id="PTHR23073">
    <property type="entry name" value="26S PROTEASOME REGULATORY SUBUNIT"/>
    <property type="match status" value="1"/>
</dbReference>
<evidence type="ECO:0000313" key="6">
    <source>
        <dbReference type="Proteomes" id="UP001501697"/>
    </source>
</evidence>
<accession>A0ABP7AKG2</accession>
<dbReference type="EMBL" id="BAAAYU010000005">
    <property type="protein sequence ID" value="GAA3634198.1"/>
    <property type="molecule type" value="Genomic_DNA"/>
</dbReference>
<dbReference type="InterPro" id="IPR027417">
    <property type="entry name" value="P-loop_NTPase"/>
</dbReference>
<proteinExistence type="inferred from homology"/>
<evidence type="ECO:0000256" key="1">
    <source>
        <dbReference type="ARBA" id="ARBA00006914"/>
    </source>
</evidence>
<dbReference type="InterPro" id="IPR050221">
    <property type="entry name" value="26S_Proteasome_ATPase"/>
</dbReference>
<feature type="domain" description="AAA+ ATPase" evidence="4">
    <location>
        <begin position="29"/>
        <end position="166"/>
    </location>
</feature>
<organism evidence="5 6">
    <name type="scientific">Microbacterium awajiense</name>
    <dbReference type="NCBI Taxonomy" id="415214"/>
    <lineage>
        <taxon>Bacteria</taxon>
        <taxon>Bacillati</taxon>
        <taxon>Actinomycetota</taxon>
        <taxon>Actinomycetes</taxon>
        <taxon>Micrococcales</taxon>
        <taxon>Microbacteriaceae</taxon>
        <taxon>Microbacterium</taxon>
    </lineage>
</organism>
<gene>
    <name evidence="5" type="ORF">GCM10022200_16760</name>
</gene>
<dbReference type="SUPFAM" id="SSF52540">
    <property type="entry name" value="P-loop containing nucleoside triphosphate hydrolases"/>
    <property type="match status" value="1"/>
</dbReference>
<comment type="similarity">
    <text evidence="1">Belongs to the AAA ATPase family.</text>
</comment>
<evidence type="ECO:0000256" key="2">
    <source>
        <dbReference type="ARBA" id="ARBA00022741"/>
    </source>
</evidence>
<dbReference type="Proteomes" id="UP001501697">
    <property type="component" value="Unassembled WGS sequence"/>
</dbReference>
<dbReference type="SMART" id="SM00382">
    <property type="entry name" value="AAA"/>
    <property type="match status" value="1"/>
</dbReference>